<name>A0A1Y1QU39_9GAMM</name>
<feature type="domain" description="Sulfatase-modifying factor enzyme-like" evidence="1">
    <location>
        <begin position="42"/>
        <end position="266"/>
    </location>
</feature>
<evidence type="ECO:0000259" key="1">
    <source>
        <dbReference type="Pfam" id="PF03781"/>
    </source>
</evidence>
<evidence type="ECO:0000313" key="3">
    <source>
        <dbReference type="Proteomes" id="UP000192491"/>
    </source>
</evidence>
<dbReference type="InterPro" id="IPR016187">
    <property type="entry name" value="CTDL_fold"/>
</dbReference>
<gene>
    <name evidence="2" type="ORF">BWK73_11750</name>
</gene>
<dbReference type="InterPro" id="IPR005532">
    <property type="entry name" value="SUMF_dom"/>
</dbReference>
<reference evidence="2 3" key="1">
    <citation type="submission" date="2017-01" db="EMBL/GenBank/DDBJ databases">
        <title>Novel large sulfur bacteria in the metagenomes of groundwater-fed chemosynthetic microbial mats in the Lake Huron basin.</title>
        <authorList>
            <person name="Sharrar A.M."/>
            <person name="Flood B.E."/>
            <person name="Bailey J.V."/>
            <person name="Jones D.S."/>
            <person name="Biddanda B."/>
            <person name="Ruberg S.A."/>
            <person name="Marcus D.N."/>
            <person name="Dick G.J."/>
        </authorList>
    </citation>
    <scope>NUCLEOTIDE SEQUENCE [LARGE SCALE GENOMIC DNA]</scope>
    <source>
        <strain evidence="2">A8</strain>
    </source>
</reference>
<protein>
    <recommendedName>
        <fullName evidence="1">Sulfatase-modifying factor enzyme-like domain-containing protein</fullName>
    </recommendedName>
</protein>
<dbReference type="SUPFAM" id="SSF56436">
    <property type="entry name" value="C-type lectin-like"/>
    <property type="match status" value="1"/>
</dbReference>
<organism evidence="2 3">
    <name type="scientific">Thiothrix lacustris</name>
    <dbReference type="NCBI Taxonomy" id="525917"/>
    <lineage>
        <taxon>Bacteria</taxon>
        <taxon>Pseudomonadati</taxon>
        <taxon>Pseudomonadota</taxon>
        <taxon>Gammaproteobacteria</taxon>
        <taxon>Thiotrichales</taxon>
        <taxon>Thiotrichaceae</taxon>
        <taxon>Thiothrix</taxon>
    </lineage>
</organism>
<sequence length="272" mass="30187">MNDELTNNFDASEIDWAGQTGQDRYGRYADLVLHGVKQRCRFLPAGSFLMGSPASEAEHSRDETQHNVTFQQGFWMADTACTQALWYAVMGDNPANFSDDPEKPVERVSWDDVQIFLQRANHCLSGITLRLPSEAEWEYACRAGTRSAFSFGDSISPDQANYDGNYAYAGGGDTGEYRQTTVPVKAFSPNAWALYQMHGNVWEWCQDCWDNYANAPTDGAAWYGGNCSSRVVRGGSWFSSPFGLRSAGRDYGASHDPSCHVGFRMVVSPVSK</sequence>
<proteinExistence type="predicted"/>
<evidence type="ECO:0000313" key="2">
    <source>
        <dbReference type="EMBL" id="OQX13544.1"/>
    </source>
</evidence>
<dbReference type="Gene3D" id="3.90.1580.10">
    <property type="entry name" value="paralog of FGE (formylglycine-generating enzyme)"/>
    <property type="match status" value="1"/>
</dbReference>
<dbReference type="PANTHER" id="PTHR23150">
    <property type="entry name" value="SULFATASE MODIFYING FACTOR 1, 2"/>
    <property type="match status" value="1"/>
</dbReference>
<dbReference type="Pfam" id="PF03781">
    <property type="entry name" value="FGE-sulfatase"/>
    <property type="match status" value="1"/>
</dbReference>
<dbReference type="EMBL" id="MTEJ01000045">
    <property type="protein sequence ID" value="OQX13544.1"/>
    <property type="molecule type" value="Genomic_DNA"/>
</dbReference>
<dbReference type="InterPro" id="IPR051043">
    <property type="entry name" value="Sulfatase_Mod_Factor_Kinase"/>
</dbReference>
<accession>A0A1Y1QU39</accession>
<comment type="caution">
    <text evidence="2">The sequence shown here is derived from an EMBL/GenBank/DDBJ whole genome shotgun (WGS) entry which is preliminary data.</text>
</comment>
<dbReference type="Proteomes" id="UP000192491">
    <property type="component" value="Unassembled WGS sequence"/>
</dbReference>
<dbReference type="GO" id="GO:0120147">
    <property type="term" value="F:formylglycine-generating oxidase activity"/>
    <property type="evidence" value="ECO:0007669"/>
    <property type="project" value="TreeGrafter"/>
</dbReference>
<dbReference type="AlphaFoldDB" id="A0A1Y1QU39"/>
<dbReference type="InterPro" id="IPR042095">
    <property type="entry name" value="SUMF_sf"/>
</dbReference>
<dbReference type="PANTHER" id="PTHR23150:SF19">
    <property type="entry name" value="FORMYLGLYCINE-GENERATING ENZYME"/>
    <property type="match status" value="1"/>
</dbReference>